<reference evidence="1" key="1">
    <citation type="journal article" date="2014" name="Front. Microbiol.">
        <title>High frequency of phylogenetically diverse reductive dehalogenase-homologous genes in deep subseafloor sedimentary metagenomes.</title>
        <authorList>
            <person name="Kawai M."/>
            <person name="Futagami T."/>
            <person name="Toyoda A."/>
            <person name="Takaki Y."/>
            <person name="Nishi S."/>
            <person name="Hori S."/>
            <person name="Arai W."/>
            <person name="Tsubouchi T."/>
            <person name="Morono Y."/>
            <person name="Uchiyama I."/>
            <person name="Ito T."/>
            <person name="Fujiyama A."/>
            <person name="Inagaki F."/>
            <person name="Takami H."/>
        </authorList>
    </citation>
    <scope>NUCLEOTIDE SEQUENCE</scope>
    <source>
        <strain evidence="1">Expedition CK06-06</strain>
    </source>
</reference>
<protein>
    <submittedName>
        <fullName evidence="1">Uncharacterized protein</fullName>
    </submittedName>
</protein>
<name>X1GXL7_9ZZZZ</name>
<accession>X1GXL7</accession>
<gene>
    <name evidence="1" type="ORF">S03H2_53579</name>
</gene>
<evidence type="ECO:0000313" key="1">
    <source>
        <dbReference type="EMBL" id="GAH61917.1"/>
    </source>
</evidence>
<feature type="non-terminal residue" evidence="1">
    <location>
        <position position="52"/>
    </location>
</feature>
<organism evidence="1">
    <name type="scientific">marine sediment metagenome</name>
    <dbReference type="NCBI Taxonomy" id="412755"/>
    <lineage>
        <taxon>unclassified sequences</taxon>
        <taxon>metagenomes</taxon>
        <taxon>ecological metagenomes</taxon>
    </lineage>
</organism>
<dbReference type="InterPro" id="IPR045864">
    <property type="entry name" value="aa-tRNA-synth_II/BPL/LPL"/>
</dbReference>
<proteinExistence type="predicted"/>
<dbReference type="EMBL" id="BARU01034107">
    <property type="protein sequence ID" value="GAH61917.1"/>
    <property type="molecule type" value="Genomic_DNA"/>
</dbReference>
<comment type="caution">
    <text evidence="1">The sequence shown here is derived from an EMBL/GenBank/DDBJ whole genome shotgun (WGS) entry which is preliminary data.</text>
</comment>
<sequence>MFENKKDNQVFKLPFGLRDIFPPESRERNNIKRIIEREFKLWGYGEDIKCLR</sequence>
<dbReference type="AlphaFoldDB" id="X1GXL7"/>
<dbReference type="Gene3D" id="3.30.930.10">
    <property type="entry name" value="Bira Bifunctional Protein, Domain 2"/>
    <property type="match status" value="1"/>
</dbReference>